<protein>
    <submittedName>
        <fullName evidence="2">Antibiotic biosynthesis monooxygenase</fullName>
    </submittedName>
</protein>
<dbReference type="SUPFAM" id="SSF54909">
    <property type="entry name" value="Dimeric alpha+beta barrel"/>
    <property type="match status" value="1"/>
</dbReference>
<dbReference type="AlphaFoldDB" id="A0A2S6AAT8"/>
<keyword evidence="2" id="KW-0560">Oxidoreductase</keyword>
<dbReference type="PROSITE" id="PS51725">
    <property type="entry name" value="ABM"/>
    <property type="match status" value="1"/>
</dbReference>
<gene>
    <name evidence="2" type="ORF">C5F51_08860</name>
</gene>
<dbReference type="Pfam" id="PF03992">
    <property type="entry name" value="ABM"/>
    <property type="match status" value="1"/>
</dbReference>
<dbReference type="GeneID" id="66721868"/>
<evidence type="ECO:0000259" key="1">
    <source>
        <dbReference type="PROSITE" id="PS51725"/>
    </source>
</evidence>
<organism evidence="2 3">
    <name type="scientific">Nocardia nova</name>
    <dbReference type="NCBI Taxonomy" id="37330"/>
    <lineage>
        <taxon>Bacteria</taxon>
        <taxon>Bacillati</taxon>
        <taxon>Actinomycetota</taxon>
        <taxon>Actinomycetes</taxon>
        <taxon>Mycobacteriales</taxon>
        <taxon>Nocardiaceae</taxon>
        <taxon>Nocardia</taxon>
    </lineage>
</organism>
<reference evidence="2 3" key="1">
    <citation type="submission" date="2018-02" db="EMBL/GenBank/DDBJ databases">
        <title>8 Nocardia nova and 1 Nocardia cyriacigeorgica strain used for evolution to TMP-SMX.</title>
        <authorList>
            <person name="Mehta H."/>
            <person name="Weng J."/>
            <person name="Shamoo Y."/>
        </authorList>
    </citation>
    <scope>NUCLEOTIDE SEQUENCE [LARGE SCALE GENOMIC DNA]</scope>
    <source>
        <strain evidence="2 3">BAA2227</strain>
    </source>
</reference>
<dbReference type="RefSeq" id="WP_104362908.1">
    <property type="nucleotide sequence ID" value="NZ_JAHUVX010000004.1"/>
</dbReference>
<dbReference type="InterPro" id="IPR011008">
    <property type="entry name" value="Dimeric_a/b-barrel"/>
</dbReference>
<comment type="caution">
    <text evidence="2">The sequence shown here is derived from an EMBL/GenBank/DDBJ whole genome shotgun (WGS) entry which is preliminary data.</text>
</comment>
<dbReference type="Proteomes" id="UP000238356">
    <property type="component" value="Unassembled WGS sequence"/>
</dbReference>
<dbReference type="GO" id="GO:0004497">
    <property type="term" value="F:monooxygenase activity"/>
    <property type="evidence" value="ECO:0007669"/>
    <property type="project" value="UniProtKB-KW"/>
</dbReference>
<sequence length="101" mass="11073">MDATPRQIIVTGYLRVDPADRDRYPATCVEVVSAARKTPGCLDFALSADLIDTGRINILERWSDRAALDAFRGAGVSDQQGAMIREARVTEFTVGDETSLR</sequence>
<feature type="domain" description="ABM" evidence="1">
    <location>
        <begin position="8"/>
        <end position="101"/>
    </location>
</feature>
<dbReference type="EMBL" id="PSZD01000004">
    <property type="protein sequence ID" value="PPJ30564.1"/>
    <property type="molecule type" value="Genomic_DNA"/>
</dbReference>
<evidence type="ECO:0000313" key="2">
    <source>
        <dbReference type="EMBL" id="PPJ30564.1"/>
    </source>
</evidence>
<proteinExistence type="predicted"/>
<dbReference type="Gene3D" id="3.30.70.100">
    <property type="match status" value="1"/>
</dbReference>
<keyword evidence="2" id="KW-0503">Monooxygenase</keyword>
<evidence type="ECO:0000313" key="3">
    <source>
        <dbReference type="Proteomes" id="UP000238356"/>
    </source>
</evidence>
<name>A0A2S6AAT8_9NOCA</name>
<keyword evidence="3" id="KW-1185">Reference proteome</keyword>
<accession>A0A2S6AAT8</accession>
<dbReference type="InterPro" id="IPR007138">
    <property type="entry name" value="ABM_dom"/>
</dbReference>